<reference evidence="1 2" key="1">
    <citation type="journal article" date="2019" name="Int. J. Syst. Evol. Microbiol.">
        <title>The Global Catalogue of Microorganisms (GCM) 10K type strain sequencing project: providing services to taxonomists for standard genome sequencing and annotation.</title>
        <authorList>
            <consortium name="The Broad Institute Genomics Platform"/>
            <consortium name="The Broad Institute Genome Sequencing Center for Infectious Disease"/>
            <person name="Wu L."/>
            <person name="Ma J."/>
        </authorList>
    </citation>
    <scope>NUCLEOTIDE SEQUENCE [LARGE SCALE GENOMIC DNA]</scope>
    <source>
        <strain evidence="1 2">JCM 15421</strain>
    </source>
</reference>
<evidence type="ECO:0000313" key="1">
    <source>
        <dbReference type="EMBL" id="GAA0707229.1"/>
    </source>
</evidence>
<evidence type="ECO:0000313" key="2">
    <source>
        <dbReference type="Proteomes" id="UP001501523"/>
    </source>
</evidence>
<gene>
    <name evidence="1" type="ORF">GCM10009105_05850</name>
</gene>
<name>A0ABN1ICW3_9GAMM</name>
<protein>
    <submittedName>
        <fullName evidence="1">Uncharacterized protein</fullName>
    </submittedName>
</protein>
<dbReference type="Proteomes" id="UP001501523">
    <property type="component" value="Unassembled WGS sequence"/>
</dbReference>
<dbReference type="EMBL" id="BAAAEU010000002">
    <property type="protein sequence ID" value="GAA0707229.1"/>
    <property type="molecule type" value="Genomic_DNA"/>
</dbReference>
<organism evidence="1 2">
    <name type="scientific">Dokdonella soli</name>
    <dbReference type="NCBI Taxonomy" id="529810"/>
    <lineage>
        <taxon>Bacteria</taxon>
        <taxon>Pseudomonadati</taxon>
        <taxon>Pseudomonadota</taxon>
        <taxon>Gammaproteobacteria</taxon>
        <taxon>Lysobacterales</taxon>
        <taxon>Rhodanobacteraceae</taxon>
        <taxon>Dokdonella</taxon>
    </lineage>
</organism>
<keyword evidence="2" id="KW-1185">Reference proteome</keyword>
<comment type="caution">
    <text evidence="1">The sequence shown here is derived from an EMBL/GenBank/DDBJ whole genome shotgun (WGS) entry which is preliminary data.</text>
</comment>
<accession>A0ABN1ICW3</accession>
<sequence length="115" mass="12564">MNWWRHSPDAASKATSALPVDMTVVLPVEADASDQDNWLRLGLMDLIAARLRAAGLTVLPSDNTVRLIPAGAARDAAIVAARALHSERRQFARGSPAYENLAQSRTHIYTRVLPH</sequence>
<proteinExistence type="predicted"/>